<sequence length="71" mass="7972">MCQGYVGKDCIIFPKTLSIGIMFNGTCIPLPFTWFSIVFMCDSSNYFCVILEIPEMDVRKALSCSAPHLLN</sequence>
<accession>A0A0E9WYS7</accession>
<protein>
    <submittedName>
        <fullName evidence="1">Uncharacterized protein</fullName>
    </submittedName>
</protein>
<name>A0A0E9WYS7_ANGAN</name>
<reference evidence="1" key="2">
    <citation type="journal article" date="2015" name="Fish Shellfish Immunol.">
        <title>Early steps in the European eel (Anguilla anguilla)-Vibrio vulnificus interaction in the gills: Role of the RtxA13 toxin.</title>
        <authorList>
            <person name="Callol A."/>
            <person name="Pajuelo D."/>
            <person name="Ebbesson L."/>
            <person name="Teles M."/>
            <person name="MacKenzie S."/>
            <person name="Amaro C."/>
        </authorList>
    </citation>
    <scope>NUCLEOTIDE SEQUENCE</scope>
</reference>
<dbReference type="EMBL" id="GBXM01013969">
    <property type="protein sequence ID" value="JAH94608.1"/>
    <property type="molecule type" value="Transcribed_RNA"/>
</dbReference>
<dbReference type="AlphaFoldDB" id="A0A0E9WYS7"/>
<proteinExistence type="predicted"/>
<evidence type="ECO:0000313" key="1">
    <source>
        <dbReference type="EMBL" id="JAH94608.1"/>
    </source>
</evidence>
<reference evidence="1" key="1">
    <citation type="submission" date="2014-11" db="EMBL/GenBank/DDBJ databases">
        <authorList>
            <person name="Amaro Gonzalez C."/>
        </authorList>
    </citation>
    <scope>NUCLEOTIDE SEQUENCE</scope>
</reference>
<organism evidence="1">
    <name type="scientific">Anguilla anguilla</name>
    <name type="common">European freshwater eel</name>
    <name type="synonym">Muraena anguilla</name>
    <dbReference type="NCBI Taxonomy" id="7936"/>
    <lineage>
        <taxon>Eukaryota</taxon>
        <taxon>Metazoa</taxon>
        <taxon>Chordata</taxon>
        <taxon>Craniata</taxon>
        <taxon>Vertebrata</taxon>
        <taxon>Euteleostomi</taxon>
        <taxon>Actinopterygii</taxon>
        <taxon>Neopterygii</taxon>
        <taxon>Teleostei</taxon>
        <taxon>Anguilliformes</taxon>
        <taxon>Anguillidae</taxon>
        <taxon>Anguilla</taxon>
    </lineage>
</organism>